<dbReference type="Proteomes" id="UP000253834">
    <property type="component" value="Plasmid p4"/>
</dbReference>
<accession>A0AA86LWD7</accession>
<proteinExistence type="predicted"/>
<keyword evidence="1" id="KW-0732">Signal</keyword>
<gene>
    <name evidence="2" type="ORF">CIB87_28450</name>
    <name evidence="3" type="ORF">CIB87_28520</name>
    <name evidence="4" type="ORF">CIB87_28580</name>
</gene>
<name>A0AA86LWD7_PRIMG</name>
<geneLocation type="plasmid" evidence="3 5">
    <name>p3</name>
</geneLocation>
<evidence type="ECO:0000313" key="3">
    <source>
        <dbReference type="EMBL" id="AXI32891.1"/>
    </source>
</evidence>
<geneLocation type="plasmid" evidence="2 5">
    <name>p2</name>
</geneLocation>
<protein>
    <submittedName>
        <fullName evidence="2">Uncharacterized protein</fullName>
    </submittedName>
</protein>
<geneLocation type="plasmid" evidence="4 5">
    <name>p4</name>
</geneLocation>
<reference evidence="2 5" key="1">
    <citation type="submission" date="2017-07" db="EMBL/GenBank/DDBJ databases">
        <title>Isolation and development of strain Bacillus megaterium SR7 for enhanced growth and metabolite production under supercritical carbon dioxide.</title>
        <authorList>
            <person name="Freedman A.J.E."/>
            <person name="Peet K.C."/>
            <person name="Boock J.T."/>
            <person name="Penn K."/>
            <person name="Prather K.L.J."/>
            <person name="Thompson J.R."/>
        </authorList>
    </citation>
    <scope>NUCLEOTIDE SEQUENCE [LARGE SCALE GENOMIC DNA]</scope>
    <source>
        <strain evidence="2 5">SR7</strain>
        <plasmid evidence="2 5">p2</plasmid>
        <plasmid evidence="3 5">p3</plasmid>
        <plasmid evidence="4 5">p4</plasmid>
    </source>
</reference>
<feature type="signal peptide" evidence="1">
    <location>
        <begin position="1"/>
        <end position="31"/>
    </location>
</feature>
<dbReference type="Proteomes" id="UP000253834">
    <property type="component" value="Plasmid p2"/>
</dbReference>
<organism evidence="2 5">
    <name type="scientific">Priestia megaterium</name>
    <name type="common">Bacillus megaterium</name>
    <dbReference type="NCBI Taxonomy" id="1404"/>
    <lineage>
        <taxon>Bacteria</taxon>
        <taxon>Bacillati</taxon>
        <taxon>Bacillota</taxon>
        <taxon>Bacilli</taxon>
        <taxon>Bacillales</taxon>
        <taxon>Bacillaceae</taxon>
        <taxon>Priestia</taxon>
    </lineage>
</organism>
<dbReference type="Proteomes" id="UP000253834">
    <property type="component" value="Plasmid p3"/>
</dbReference>
<dbReference type="EMBL" id="CP022678">
    <property type="protein sequence ID" value="AXI32901.1"/>
    <property type="molecule type" value="Genomic_DNA"/>
</dbReference>
<feature type="chain" id="PRO_5041589560" evidence="1">
    <location>
        <begin position="32"/>
        <end position="180"/>
    </location>
</feature>
<dbReference type="AlphaFoldDB" id="A0AA86LWD7"/>
<evidence type="ECO:0000313" key="4">
    <source>
        <dbReference type="EMBL" id="AXI32901.1"/>
    </source>
</evidence>
<evidence type="ECO:0000256" key="1">
    <source>
        <dbReference type="SAM" id="SignalP"/>
    </source>
</evidence>
<dbReference type="RefSeq" id="WP_097824820.1">
    <property type="nucleotide sequence ID" value="NZ_CP022676.1"/>
</dbReference>
<dbReference type="EMBL" id="CP022677">
    <property type="protein sequence ID" value="AXI32891.1"/>
    <property type="molecule type" value="Genomic_DNA"/>
</dbReference>
<evidence type="ECO:0000313" key="5">
    <source>
        <dbReference type="Proteomes" id="UP000253834"/>
    </source>
</evidence>
<dbReference type="EMBL" id="CP022676">
    <property type="protein sequence ID" value="AXI32880.1"/>
    <property type="molecule type" value="Genomic_DNA"/>
</dbReference>
<sequence length="180" mass="19524">MVNSKIKKALVGSLMSAVTFTVLITPNQASAAEKPILHQDKTSVNTQTNDIHASFVNDYRNVKKNVKKSTSWSSYKRVSDNIATGSKGGSISATKSVTFNPSVKGNISGLDINVGGSISSTVGYTLNAGANKRVYMAYRVKYNVETGVNHRVDIVTGKTVSKSNYTVKKPMYGEYKLINY</sequence>
<evidence type="ECO:0000313" key="2">
    <source>
        <dbReference type="EMBL" id="AXI32880.1"/>
    </source>
</evidence>
<keyword evidence="2" id="KW-0614">Plasmid</keyword>